<feature type="binding site" evidence="4">
    <location>
        <begin position="7"/>
        <end position="12"/>
    </location>
    <ligand>
        <name>substrate</name>
    </ligand>
</feature>
<feature type="compositionally biased region" description="Low complexity" evidence="5">
    <location>
        <begin position="233"/>
        <end position="245"/>
    </location>
</feature>
<dbReference type="HOGENOM" id="CLU_048475_1_1_1"/>
<keyword evidence="7" id="KW-1185">Reference proteome</keyword>
<proteinExistence type="predicted"/>
<evidence type="ECO:0000256" key="2">
    <source>
        <dbReference type="ARBA" id="ARBA00023239"/>
    </source>
</evidence>
<dbReference type="OMA" id="EVMRKSI"/>
<dbReference type="CDD" id="cd06661">
    <property type="entry name" value="GGCT_like"/>
    <property type="match status" value="1"/>
</dbReference>
<evidence type="ECO:0000313" key="6">
    <source>
        <dbReference type="EMBL" id="AEO54570.1"/>
    </source>
</evidence>
<dbReference type="GeneID" id="11513229"/>
<dbReference type="GO" id="GO:0003839">
    <property type="term" value="F:gamma-glutamylcyclotransferase activity"/>
    <property type="evidence" value="ECO:0007669"/>
    <property type="project" value="UniProtKB-EC"/>
</dbReference>
<dbReference type="RefSeq" id="XP_003659815.1">
    <property type="nucleotide sequence ID" value="XM_003659767.1"/>
</dbReference>
<evidence type="ECO:0000313" key="7">
    <source>
        <dbReference type="Proteomes" id="UP000007322"/>
    </source>
</evidence>
<protein>
    <recommendedName>
        <fullName evidence="1">gamma-glutamylcyclotransferase</fullName>
        <ecNumber evidence="1">4.3.2.9</ecNumber>
    </recommendedName>
</protein>
<dbReference type="InterPro" id="IPR013024">
    <property type="entry name" value="GGCT-like"/>
</dbReference>
<feature type="active site" description="Proton acceptor" evidence="3">
    <location>
        <position position="90"/>
    </location>
</feature>
<dbReference type="InterPro" id="IPR036568">
    <property type="entry name" value="GGCT-like_sf"/>
</dbReference>
<evidence type="ECO:0000256" key="3">
    <source>
        <dbReference type="PIRSR" id="PIRSR617939-1"/>
    </source>
</evidence>
<dbReference type="EC" id="4.3.2.9" evidence="1"/>
<dbReference type="OrthoDB" id="2924818at2759"/>
<dbReference type="AlphaFoldDB" id="G2Q532"/>
<gene>
    <name evidence="6" type="ORF">MYCTH_2297267</name>
</gene>
<evidence type="ECO:0000256" key="4">
    <source>
        <dbReference type="PIRSR" id="PIRSR617939-2"/>
    </source>
</evidence>
<name>G2Q532_THET4</name>
<dbReference type="Proteomes" id="UP000007322">
    <property type="component" value="Chromosome 1"/>
</dbReference>
<dbReference type="EMBL" id="CP003002">
    <property type="protein sequence ID" value="AEO54570.1"/>
    <property type="molecule type" value="Genomic_DNA"/>
</dbReference>
<dbReference type="PANTHER" id="PTHR12935:SF0">
    <property type="entry name" value="GAMMA-GLUTAMYLCYCLOTRANSFERASE"/>
    <property type="match status" value="1"/>
</dbReference>
<dbReference type="Gene3D" id="3.10.490.10">
    <property type="entry name" value="Gamma-glutamyl cyclotransferase-like"/>
    <property type="match status" value="1"/>
</dbReference>
<reference evidence="6 7" key="1">
    <citation type="journal article" date="2011" name="Nat. Biotechnol.">
        <title>Comparative genomic analysis of the thermophilic biomass-degrading fungi Myceliophthora thermophila and Thielavia terrestris.</title>
        <authorList>
            <person name="Berka R.M."/>
            <person name="Grigoriev I.V."/>
            <person name="Otillar R."/>
            <person name="Salamov A."/>
            <person name="Grimwood J."/>
            <person name="Reid I."/>
            <person name="Ishmael N."/>
            <person name="John T."/>
            <person name="Darmond C."/>
            <person name="Moisan M.-C."/>
            <person name="Henrissat B."/>
            <person name="Coutinho P.M."/>
            <person name="Lombard V."/>
            <person name="Natvig D.O."/>
            <person name="Lindquist E."/>
            <person name="Schmutz J."/>
            <person name="Lucas S."/>
            <person name="Harris P."/>
            <person name="Powlowski J."/>
            <person name="Bellemare A."/>
            <person name="Taylor D."/>
            <person name="Butler G."/>
            <person name="de Vries R.P."/>
            <person name="Allijn I.E."/>
            <person name="van den Brink J."/>
            <person name="Ushinsky S."/>
            <person name="Storms R."/>
            <person name="Powell A.J."/>
            <person name="Paulsen I.T."/>
            <person name="Elbourne L.D.H."/>
            <person name="Baker S.E."/>
            <person name="Magnuson J."/>
            <person name="LaBoissiere S."/>
            <person name="Clutterbuck A.J."/>
            <person name="Martinez D."/>
            <person name="Wogulis M."/>
            <person name="de Leon A.L."/>
            <person name="Rey M.W."/>
            <person name="Tsang A."/>
        </authorList>
    </citation>
    <scope>NUCLEOTIDE SEQUENCE [LARGE SCALE GENOMIC DNA]</scope>
    <source>
        <strain evidence="7">ATCC 42464 / BCRC 31852 / DSM 1799</strain>
    </source>
</reference>
<dbReference type="PANTHER" id="PTHR12935">
    <property type="entry name" value="GAMMA-GLUTAMYLCYCLOTRANSFERASE"/>
    <property type="match status" value="1"/>
</dbReference>
<evidence type="ECO:0000256" key="5">
    <source>
        <dbReference type="SAM" id="MobiDB-lite"/>
    </source>
</evidence>
<dbReference type="SUPFAM" id="SSF110857">
    <property type="entry name" value="Gamma-glutamyl cyclotransferase-like"/>
    <property type="match status" value="1"/>
</dbReference>
<feature type="compositionally biased region" description="Basic and acidic residues" evidence="5">
    <location>
        <begin position="214"/>
        <end position="225"/>
    </location>
</feature>
<accession>G2Q532</accession>
<organism evidence="6 7">
    <name type="scientific">Thermothelomyces thermophilus (strain ATCC 42464 / BCRC 31852 / DSM 1799)</name>
    <name type="common">Sporotrichum thermophile</name>
    <dbReference type="NCBI Taxonomy" id="573729"/>
    <lineage>
        <taxon>Eukaryota</taxon>
        <taxon>Fungi</taxon>
        <taxon>Dikarya</taxon>
        <taxon>Ascomycota</taxon>
        <taxon>Pezizomycotina</taxon>
        <taxon>Sordariomycetes</taxon>
        <taxon>Sordariomycetidae</taxon>
        <taxon>Sordariales</taxon>
        <taxon>Chaetomiaceae</taxon>
        <taxon>Thermothelomyces</taxon>
    </lineage>
</organism>
<dbReference type="eggNOG" id="ENOG502S3WQ">
    <property type="taxonomic scope" value="Eukaryota"/>
</dbReference>
<dbReference type="KEGG" id="mtm:MYCTH_2297267"/>
<dbReference type="VEuPathDB" id="FungiDB:MYCTH_2297267"/>
<dbReference type="InParanoid" id="G2Q532"/>
<dbReference type="InterPro" id="IPR017939">
    <property type="entry name" value="G-Glutamylcylcotransferase"/>
</dbReference>
<feature type="compositionally biased region" description="Basic and acidic residues" evidence="5">
    <location>
        <begin position="258"/>
        <end position="276"/>
    </location>
</feature>
<evidence type="ECO:0000256" key="1">
    <source>
        <dbReference type="ARBA" id="ARBA00012346"/>
    </source>
</evidence>
<sequence length="288" mass="30517">MTSPTLYFAFGSNLWKQQMSLRCPSSTYVGIGRLCGYEWFINARGYANIAPSAKDGGPGGQEPGQEFDGEVWGLVYELTHDDEARVDANEGVPYAYEKQTIPVEFWPASPSSSTSPPRGVAAAAEAAAAAAAEAEAAEAAEAAAGAGAGKATPMLVYVDTRRNRGGYPPRDEYVHRMNAGIRDALDEGVPAAYVRRVLRRYIPPPAEGEEEAEEKAGGKEGEGKAAEQATGFADSADASRARAAALTPVGSGVVSPDEGEKRNVGSKEDEEELRERASEVCYAKYLGI</sequence>
<feature type="region of interest" description="Disordered" evidence="5">
    <location>
        <begin position="204"/>
        <end position="276"/>
    </location>
</feature>
<keyword evidence="2" id="KW-0456">Lyase</keyword>